<dbReference type="KEGG" id="arue:QQX03_05035"/>
<reference evidence="2 3" key="1">
    <citation type="submission" date="2023-06" db="EMBL/GenBank/DDBJ databases">
        <title>Altererythrobacter rubellus NBRC 112769 genome.</title>
        <authorList>
            <person name="Zhang K."/>
        </authorList>
    </citation>
    <scope>NUCLEOTIDE SEQUENCE [LARGE SCALE GENOMIC DNA]</scope>
    <source>
        <strain evidence="2 3">NBRC 112769</strain>
    </source>
</reference>
<dbReference type="SUPFAM" id="SSF48295">
    <property type="entry name" value="TrpR-like"/>
    <property type="match status" value="1"/>
</dbReference>
<proteinExistence type="predicted"/>
<gene>
    <name evidence="2" type="ORF">QQX03_05035</name>
</gene>
<name>A0A9Y2B9J1_9SPHN</name>
<dbReference type="Proteomes" id="UP001231445">
    <property type="component" value="Chromosome"/>
</dbReference>
<dbReference type="Gene3D" id="1.10.10.10">
    <property type="entry name" value="Winged helix-like DNA-binding domain superfamily/Winged helix DNA-binding domain"/>
    <property type="match status" value="1"/>
</dbReference>
<dbReference type="Pfam" id="PF06627">
    <property type="entry name" value="DUF1153"/>
    <property type="match status" value="1"/>
</dbReference>
<dbReference type="GO" id="GO:0043565">
    <property type="term" value="F:sequence-specific DNA binding"/>
    <property type="evidence" value="ECO:0007669"/>
    <property type="project" value="InterPro"/>
</dbReference>
<evidence type="ECO:0000256" key="1">
    <source>
        <dbReference type="SAM" id="MobiDB-lite"/>
    </source>
</evidence>
<dbReference type="EMBL" id="CP127221">
    <property type="protein sequence ID" value="WIW96466.1"/>
    <property type="molecule type" value="Genomic_DNA"/>
</dbReference>
<dbReference type="InterPro" id="IPR010921">
    <property type="entry name" value="Trp_repressor/repl_initiator"/>
</dbReference>
<organism evidence="2 3">
    <name type="scientific">Altererythrobacter rubellus</name>
    <dbReference type="NCBI Taxonomy" id="2173831"/>
    <lineage>
        <taxon>Bacteria</taxon>
        <taxon>Pseudomonadati</taxon>
        <taxon>Pseudomonadota</taxon>
        <taxon>Alphaproteobacteria</taxon>
        <taxon>Sphingomonadales</taxon>
        <taxon>Erythrobacteraceae</taxon>
        <taxon>Altererythrobacter</taxon>
    </lineage>
</organism>
<feature type="compositionally biased region" description="Basic and acidic residues" evidence="1">
    <location>
        <begin position="80"/>
        <end position="96"/>
    </location>
</feature>
<feature type="region of interest" description="Disordered" evidence="1">
    <location>
        <begin position="69"/>
        <end position="96"/>
    </location>
</feature>
<accession>A0A9Y2B9J1</accession>
<dbReference type="AlphaFoldDB" id="A0A9Y2B9J1"/>
<sequence>MVYAPNENVTDAIKRAGLPRNHDIHWSKARKEEVVQAVREKLISFDEARWRYLLSHSEFRQWEQQVDARHAQKVTPKQPLELRNRELARGGELEEA</sequence>
<keyword evidence="3" id="KW-1185">Reference proteome</keyword>
<protein>
    <submittedName>
        <fullName evidence="2">DUF1153 domain-containing protein</fullName>
    </submittedName>
</protein>
<evidence type="ECO:0000313" key="3">
    <source>
        <dbReference type="Proteomes" id="UP001231445"/>
    </source>
</evidence>
<evidence type="ECO:0000313" key="2">
    <source>
        <dbReference type="EMBL" id="WIW96466.1"/>
    </source>
</evidence>
<dbReference type="RefSeq" id="WP_285976772.1">
    <property type="nucleotide sequence ID" value="NZ_CP127221.1"/>
</dbReference>
<dbReference type="InterPro" id="IPR036388">
    <property type="entry name" value="WH-like_DNA-bd_sf"/>
</dbReference>
<dbReference type="InterPro" id="IPR009534">
    <property type="entry name" value="DUF1153"/>
</dbReference>